<evidence type="ECO:0000256" key="4">
    <source>
        <dbReference type="ARBA" id="ARBA00023004"/>
    </source>
</evidence>
<dbReference type="Pfam" id="PF03171">
    <property type="entry name" value="2OG-FeII_Oxy"/>
    <property type="match status" value="1"/>
</dbReference>
<dbReference type="GO" id="GO:0016706">
    <property type="term" value="F:2-oxoglutarate-dependent dioxygenase activity"/>
    <property type="evidence" value="ECO:0007669"/>
    <property type="project" value="UniProtKB-ARBA"/>
</dbReference>
<keyword evidence="4" id="KW-0408">Iron</keyword>
<evidence type="ECO:0000256" key="1">
    <source>
        <dbReference type="ARBA" id="ARBA00008056"/>
    </source>
</evidence>
<evidence type="ECO:0000313" key="8">
    <source>
        <dbReference type="Proteomes" id="UP001632038"/>
    </source>
</evidence>
<dbReference type="GO" id="GO:0046872">
    <property type="term" value="F:metal ion binding"/>
    <property type="evidence" value="ECO:0007669"/>
    <property type="project" value="UniProtKB-KW"/>
</dbReference>
<accession>A0ABD3E2R1</accession>
<dbReference type="InterPro" id="IPR044861">
    <property type="entry name" value="IPNS-like_FE2OG_OXY"/>
</dbReference>
<reference evidence="8" key="1">
    <citation type="journal article" date="2024" name="IScience">
        <title>Strigolactones Initiate the Formation of Haustorium-like Structures in Castilleja.</title>
        <authorList>
            <person name="Buerger M."/>
            <person name="Peterson D."/>
            <person name="Chory J."/>
        </authorList>
    </citation>
    <scope>NUCLEOTIDE SEQUENCE [LARGE SCALE GENOMIC DNA]</scope>
</reference>
<evidence type="ECO:0008006" key="9">
    <source>
        <dbReference type="Google" id="ProtNLM"/>
    </source>
</evidence>
<dbReference type="PANTHER" id="PTHR10209">
    <property type="entry name" value="OXIDOREDUCTASE, 2OG-FE II OXYGENASE FAMILY PROTEIN"/>
    <property type="match status" value="1"/>
</dbReference>
<name>A0ABD3E2R1_9LAMI</name>
<dbReference type="InterPro" id="IPR027443">
    <property type="entry name" value="IPNS-like_sf"/>
</dbReference>
<evidence type="ECO:0000256" key="2">
    <source>
        <dbReference type="ARBA" id="ARBA00022723"/>
    </source>
</evidence>
<feature type="domain" description="Non-haem dioxygenase N-terminal" evidence="6">
    <location>
        <begin position="83"/>
        <end position="184"/>
    </location>
</feature>
<evidence type="ECO:0000259" key="6">
    <source>
        <dbReference type="Pfam" id="PF14226"/>
    </source>
</evidence>
<dbReference type="PANTHER" id="PTHR10209:SF429">
    <property type="entry name" value="1-AMINOCYCLOPROPANE-1-CARBOXYLATE OXIDASE HOMOLOG 1-LIKE"/>
    <property type="match status" value="1"/>
</dbReference>
<keyword evidence="8" id="KW-1185">Reference proteome</keyword>
<dbReference type="Pfam" id="PF14226">
    <property type="entry name" value="DIOX_N"/>
    <property type="match status" value="1"/>
</dbReference>
<dbReference type="SUPFAM" id="SSF51197">
    <property type="entry name" value="Clavaminate synthase-like"/>
    <property type="match status" value="1"/>
</dbReference>
<evidence type="ECO:0000313" key="7">
    <source>
        <dbReference type="EMBL" id="KAL3648795.1"/>
    </source>
</evidence>
<dbReference type="EMBL" id="JAVIJP010000007">
    <property type="protein sequence ID" value="KAL3648795.1"/>
    <property type="molecule type" value="Genomic_DNA"/>
</dbReference>
<dbReference type="AlphaFoldDB" id="A0ABD3E2R1"/>
<comment type="similarity">
    <text evidence="1">Belongs to the iron/ascorbate-dependent oxidoreductase family.</text>
</comment>
<dbReference type="InterPro" id="IPR026992">
    <property type="entry name" value="DIOX_N"/>
</dbReference>
<gene>
    <name evidence="7" type="ORF">CASFOL_005198</name>
</gene>
<dbReference type="Gene3D" id="2.60.120.330">
    <property type="entry name" value="B-lactam Antibiotic, Isopenicillin N Synthase, Chain"/>
    <property type="match status" value="1"/>
</dbReference>
<evidence type="ECO:0000259" key="5">
    <source>
        <dbReference type="Pfam" id="PF03171"/>
    </source>
</evidence>
<sequence length="304" mass="34270">MKVTFSNYFNQSKYSKLLAMAKQNDASGVDQHYDRMKMLEAFDETNAGVKGLVDSGLQKIPKIFARPSNELTTNGKSTQEIQIPVIDLSDILKPEGRKRIVEDVKDASETWGFFQVVNHGISTAVLDGMIEGIKKFNEQDVEEKKKYYTRDLKQRVRYHSSYDLFTSKTASWRDTIIIAFPGPDPTHHHELPATCRESSVEYSKHIEILGNDLLGLLSEVLGLETDHLKKMDCFKGHRLHCHYYPACPEPELAIGTTEHSDPGFLTILLQSQGISALQVLYQGQWVDVEPTEGGLVINIGDLLQ</sequence>
<dbReference type="Proteomes" id="UP001632038">
    <property type="component" value="Unassembled WGS sequence"/>
</dbReference>
<proteinExistence type="inferred from homology"/>
<protein>
    <recommendedName>
        <fullName evidence="9">1-aminocyclopropane-1-carboxylate oxidase</fullName>
    </recommendedName>
</protein>
<organism evidence="7 8">
    <name type="scientific">Castilleja foliolosa</name>
    <dbReference type="NCBI Taxonomy" id="1961234"/>
    <lineage>
        <taxon>Eukaryota</taxon>
        <taxon>Viridiplantae</taxon>
        <taxon>Streptophyta</taxon>
        <taxon>Embryophyta</taxon>
        <taxon>Tracheophyta</taxon>
        <taxon>Spermatophyta</taxon>
        <taxon>Magnoliopsida</taxon>
        <taxon>eudicotyledons</taxon>
        <taxon>Gunneridae</taxon>
        <taxon>Pentapetalae</taxon>
        <taxon>asterids</taxon>
        <taxon>lamiids</taxon>
        <taxon>Lamiales</taxon>
        <taxon>Orobanchaceae</taxon>
        <taxon>Pedicularideae</taxon>
        <taxon>Castillejinae</taxon>
        <taxon>Castilleja</taxon>
    </lineage>
</organism>
<feature type="domain" description="Isopenicillin N synthase-like Fe(2+) 2OG dioxygenase" evidence="5">
    <location>
        <begin position="239"/>
        <end position="304"/>
    </location>
</feature>
<keyword evidence="2" id="KW-0479">Metal-binding</keyword>
<keyword evidence="3" id="KW-0560">Oxidoreductase</keyword>
<evidence type="ECO:0000256" key="3">
    <source>
        <dbReference type="ARBA" id="ARBA00023002"/>
    </source>
</evidence>
<comment type="caution">
    <text evidence="7">The sequence shown here is derived from an EMBL/GenBank/DDBJ whole genome shotgun (WGS) entry which is preliminary data.</text>
</comment>